<name>A0A5P8WD35_9NOSO</name>
<dbReference type="AlphaFoldDB" id="A0A5P8WD35"/>
<protein>
    <submittedName>
        <fullName evidence="1">Uncharacterized protein</fullName>
    </submittedName>
</protein>
<gene>
    <name evidence="1" type="ORF">GXM_07985</name>
</gene>
<dbReference type="EMBL" id="CP045227">
    <property type="protein sequence ID" value="QFS50491.1"/>
    <property type="molecule type" value="Genomic_DNA"/>
</dbReference>
<reference evidence="1 2" key="1">
    <citation type="submission" date="2019-10" db="EMBL/GenBank/DDBJ databases">
        <title>Genomic and transcriptomic insights into the perfect genentic adaptation of a filamentous nitrogen-fixing cyanobacterium to rice fields.</title>
        <authorList>
            <person name="Chen Z."/>
        </authorList>
    </citation>
    <scope>NUCLEOTIDE SEQUENCE [LARGE SCALE GENOMIC DNA]</scope>
    <source>
        <strain evidence="1">CCNUC1</strain>
    </source>
</reference>
<organism evidence="1 2">
    <name type="scientific">Nostoc sphaeroides CCNUC1</name>
    <dbReference type="NCBI Taxonomy" id="2653204"/>
    <lineage>
        <taxon>Bacteria</taxon>
        <taxon>Bacillati</taxon>
        <taxon>Cyanobacteriota</taxon>
        <taxon>Cyanophyceae</taxon>
        <taxon>Nostocales</taxon>
        <taxon>Nostocaceae</taxon>
        <taxon>Nostoc</taxon>
    </lineage>
</organism>
<evidence type="ECO:0000313" key="1">
    <source>
        <dbReference type="EMBL" id="QFS50491.1"/>
    </source>
</evidence>
<proteinExistence type="predicted"/>
<dbReference type="KEGG" id="nsh:GXM_07985"/>
<dbReference type="Proteomes" id="UP000326678">
    <property type="component" value="Chromosome Gxm2"/>
</dbReference>
<accession>A0A5P8WD35</accession>
<sequence>MSSPLILINQDLLTVKKPKALLLRGFLVQITESRVFST</sequence>
<keyword evidence="2" id="KW-1185">Reference proteome</keyword>
<evidence type="ECO:0000313" key="2">
    <source>
        <dbReference type="Proteomes" id="UP000326678"/>
    </source>
</evidence>